<feature type="transmembrane region" description="Helical" evidence="1">
    <location>
        <begin position="64"/>
        <end position="84"/>
    </location>
</feature>
<feature type="transmembrane region" description="Helical" evidence="1">
    <location>
        <begin position="96"/>
        <end position="116"/>
    </location>
</feature>
<evidence type="ECO:0000256" key="1">
    <source>
        <dbReference type="SAM" id="Phobius"/>
    </source>
</evidence>
<protein>
    <recommendedName>
        <fullName evidence="4">Transmembrane protein</fullName>
    </recommendedName>
</protein>
<keyword evidence="1" id="KW-0812">Transmembrane</keyword>
<keyword evidence="3" id="KW-1185">Reference proteome</keyword>
<dbReference type="RefSeq" id="WP_141634625.1">
    <property type="nucleotide sequence ID" value="NZ_VIGB01000003.1"/>
</dbReference>
<evidence type="ECO:0000313" key="3">
    <source>
        <dbReference type="Proteomes" id="UP000319103"/>
    </source>
</evidence>
<gene>
    <name evidence="2" type="ORF">E6W39_19615</name>
</gene>
<reference evidence="2 3" key="1">
    <citation type="submission" date="2019-06" db="EMBL/GenBank/DDBJ databases">
        <title>Description of Kitasatospora acidophila sp. nov. isolated from pine grove soil, and reclassification of Streptomyces novaecaesareae to Kitasatospora novaeceasareae comb. nov.</title>
        <authorList>
            <person name="Kim M.J."/>
        </authorList>
    </citation>
    <scope>NUCLEOTIDE SEQUENCE [LARGE SCALE GENOMIC DNA]</scope>
    <source>
        <strain evidence="2 3">MMS16-CNU292</strain>
    </source>
</reference>
<dbReference type="EMBL" id="VIGB01000003">
    <property type="protein sequence ID" value="TQF04033.1"/>
    <property type="molecule type" value="Genomic_DNA"/>
</dbReference>
<dbReference type="AlphaFoldDB" id="A0A540W4X8"/>
<name>A0A540W4X8_9ACTN</name>
<keyword evidence="1" id="KW-0472">Membrane</keyword>
<sequence>MTTASRPAFHPVRDIARRGWWIAPLIVTLITLPLLAYDGLLALLSPMAYDPCDSGGCPQTGQHIVLAVACLPVALLLWIGSWPAARSAGPALRSTLYLLAPAAALLSLVSFCTIPIGR</sequence>
<dbReference type="Proteomes" id="UP000319103">
    <property type="component" value="Unassembled WGS sequence"/>
</dbReference>
<evidence type="ECO:0000313" key="2">
    <source>
        <dbReference type="EMBL" id="TQF04033.1"/>
    </source>
</evidence>
<evidence type="ECO:0008006" key="4">
    <source>
        <dbReference type="Google" id="ProtNLM"/>
    </source>
</evidence>
<feature type="transmembrane region" description="Helical" evidence="1">
    <location>
        <begin position="21"/>
        <end position="44"/>
    </location>
</feature>
<keyword evidence="1" id="KW-1133">Transmembrane helix</keyword>
<comment type="caution">
    <text evidence="2">The sequence shown here is derived from an EMBL/GenBank/DDBJ whole genome shotgun (WGS) entry which is preliminary data.</text>
</comment>
<organism evidence="2 3">
    <name type="scientific">Kitasatospora acidiphila</name>
    <dbReference type="NCBI Taxonomy" id="2567942"/>
    <lineage>
        <taxon>Bacteria</taxon>
        <taxon>Bacillati</taxon>
        <taxon>Actinomycetota</taxon>
        <taxon>Actinomycetes</taxon>
        <taxon>Kitasatosporales</taxon>
        <taxon>Streptomycetaceae</taxon>
        <taxon>Kitasatospora</taxon>
    </lineage>
</organism>
<accession>A0A540W4X8</accession>
<proteinExistence type="predicted"/>